<feature type="region of interest" description="Disordered" evidence="9">
    <location>
        <begin position="751"/>
        <end position="774"/>
    </location>
</feature>
<evidence type="ECO:0000256" key="3">
    <source>
        <dbReference type="ARBA" id="ARBA00022448"/>
    </source>
</evidence>
<dbReference type="eggNOG" id="COG1122">
    <property type="taxonomic scope" value="Bacteria"/>
</dbReference>
<dbReference type="PROSITE" id="PS00211">
    <property type="entry name" value="ABC_TRANSPORTER_1"/>
    <property type="match status" value="1"/>
</dbReference>
<dbReference type="Pfam" id="PF00005">
    <property type="entry name" value="ABC_tran"/>
    <property type="match status" value="2"/>
</dbReference>
<comment type="subcellular location">
    <subcellularLocation>
        <location evidence="1">Cell membrane</location>
    </subcellularLocation>
</comment>
<keyword evidence="8" id="KW-0472">Membrane</keyword>
<keyword evidence="12" id="KW-1185">Reference proteome</keyword>
<dbReference type="NCBIfam" id="NF010167">
    <property type="entry name" value="PRK13648.1"/>
    <property type="match status" value="2"/>
</dbReference>
<reference evidence="11 12" key="1">
    <citation type="submission" date="2014-03" db="EMBL/GenBank/DDBJ databases">
        <title>Genomics of Bifidobacteria.</title>
        <authorList>
            <person name="Ventura M."/>
            <person name="Milani C."/>
            <person name="Lugli G.A."/>
        </authorList>
    </citation>
    <scope>NUCLEOTIDE SEQUENCE [LARGE SCALE GENOMIC DNA]</scope>
    <source>
        <strain evidence="11 12">LMG 11597</strain>
    </source>
</reference>
<accession>A0A087E8U9</accession>
<dbReference type="AlphaFoldDB" id="A0A087E8U9"/>
<keyword evidence="3" id="KW-0813">Transport</keyword>
<comment type="caution">
    <text evidence="11">The sequence shown here is derived from an EMBL/GenBank/DDBJ whole genome shotgun (WGS) entry which is preliminary data.</text>
</comment>
<dbReference type="GO" id="GO:0042626">
    <property type="term" value="F:ATPase-coupled transmembrane transporter activity"/>
    <property type="evidence" value="ECO:0007669"/>
    <property type="project" value="TreeGrafter"/>
</dbReference>
<comment type="similarity">
    <text evidence="2">Belongs to the ABC transporter superfamily.</text>
</comment>
<feature type="compositionally biased region" description="Polar residues" evidence="9">
    <location>
        <begin position="362"/>
        <end position="376"/>
    </location>
</feature>
<keyword evidence="4" id="KW-1003">Cell membrane</keyword>
<dbReference type="GO" id="GO:0016887">
    <property type="term" value="F:ATP hydrolysis activity"/>
    <property type="evidence" value="ECO:0007669"/>
    <property type="project" value="InterPro"/>
</dbReference>
<feature type="domain" description="ABC transporter" evidence="10">
    <location>
        <begin position="5"/>
        <end position="250"/>
    </location>
</feature>
<dbReference type="InterPro" id="IPR027417">
    <property type="entry name" value="P-loop_NTPase"/>
</dbReference>
<proteinExistence type="inferred from homology"/>
<dbReference type="InterPro" id="IPR015856">
    <property type="entry name" value="ABC_transpr_CbiO/EcfA_su"/>
</dbReference>
<dbReference type="InterPro" id="IPR050095">
    <property type="entry name" value="ECF_ABC_transporter_ATP-bd"/>
</dbReference>
<evidence type="ECO:0000313" key="12">
    <source>
        <dbReference type="Proteomes" id="UP000029055"/>
    </source>
</evidence>
<feature type="region of interest" description="Disordered" evidence="9">
    <location>
        <begin position="392"/>
        <end position="448"/>
    </location>
</feature>
<dbReference type="GO" id="GO:0043190">
    <property type="term" value="C:ATP-binding cassette (ABC) transporter complex"/>
    <property type="evidence" value="ECO:0007669"/>
    <property type="project" value="TreeGrafter"/>
</dbReference>
<feature type="compositionally biased region" description="Pro residues" evidence="9">
    <location>
        <begin position="395"/>
        <end position="404"/>
    </location>
</feature>
<dbReference type="InterPro" id="IPR003593">
    <property type="entry name" value="AAA+_ATPase"/>
</dbReference>
<keyword evidence="5" id="KW-0547">Nucleotide-binding</keyword>
<sequence length="774" mass="81628">MTDIIEAHDLSWHYMPLTADGQPVQALDHVSLSVRQGEFLAVTGATGAGKSTLCLALTGLIPSSVDGFMHGQVLVNGDDTSQVAVADISRHVGYVQQEPRAQLFSITVEDEIAFPLENMGVHYDQMDRRITETLNLVSMNEFRRRKPTALSGGQMQRVAIAAALVGEPDVLILDEPTAALDAAGKSEVFAALEAIRRQRPITIVMAEQETDWIAQCADHVIVMDEGRIIRQGTPALFADEPELFISNGIELPEACEMAWKLNEAERRVESAEGADSSGNVDDANGGHAYHAYRFATATEALSTLNNGGLAVLGGHPAEFLAPAVSAVSSDVSTVSASSAESGAASPIRQCAGARAGSDTLPEENSTFSSPAAPSNADSVHALHLTPLVHAKASSMPPPISPSPPSLSVSAQSMRTEEHNPSNQSGPSSQPISSQQQQHPSRRNSPDRQLSSGIVISHLCYSYDDSPALSDISMEIPGGTFLALLGRNGSGKTTLAKHLNGLLTPTSGSVTVDGLDTSKHPIGVLAQHVGMVFQNPDDQIFCSSVRDEIAFGPKSIGYDDDQVRQLTDDAIRQFGLRNLSDAPPATLGYGDRKKVAIASVLAMNSGIIVLDEPTAGLDRATADQLLDMLSELNAQGVTVIVISHDMRTVARYCSHAAVLGDGRLLGFGTARDILTDTALLSKAGCAVALAVQASLALGVEPHEAAMTPGEFAMRFVPVQSALRTPHAPSTLSVLPSPSSTAVQLTQPEFPAMHAQTGAAQVEPPAAPTSECRDER</sequence>
<keyword evidence="11" id="KW-0378">Hydrolase</keyword>
<dbReference type="PANTHER" id="PTHR43553">
    <property type="entry name" value="HEAVY METAL TRANSPORTER"/>
    <property type="match status" value="1"/>
</dbReference>
<dbReference type="GO" id="GO:0005524">
    <property type="term" value="F:ATP binding"/>
    <property type="evidence" value="ECO:0007669"/>
    <property type="project" value="UniProtKB-KW"/>
</dbReference>
<feature type="domain" description="ABC transporter" evidence="10">
    <location>
        <begin position="453"/>
        <end position="685"/>
    </location>
</feature>
<evidence type="ECO:0000256" key="4">
    <source>
        <dbReference type="ARBA" id="ARBA00022475"/>
    </source>
</evidence>
<gene>
    <name evidence="11" type="ORF">BISU_1238</name>
</gene>
<dbReference type="Proteomes" id="UP000029055">
    <property type="component" value="Unassembled WGS sequence"/>
</dbReference>
<name>A0A087E8U9_9BIFI</name>
<evidence type="ECO:0000256" key="5">
    <source>
        <dbReference type="ARBA" id="ARBA00022741"/>
    </source>
</evidence>
<organism evidence="11 12">
    <name type="scientific">Bifidobacterium subtile</name>
    <dbReference type="NCBI Taxonomy" id="77635"/>
    <lineage>
        <taxon>Bacteria</taxon>
        <taxon>Bacillati</taxon>
        <taxon>Actinomycetota</taxon>
        <taxon>Actinomycetes</taxon>
        <taxon>Bifidobacteriales</taxon>
        <taxon>Bifidobacteriaceae</taxon>
        <taxon>Bifidobacterium</taxon>
    </lineage>
</organism>
<keyword evidence="7" id="KW-1278">Translocase</keyword>
<feature type="compositionally biased region" description="Low complexity" evidence="9">
    <location>
        <begin position="420"/>
        <end position="438"/>
    </location>
</feature>
<dbReference type="RefSeq" id="WP_024463467.1">
    <property type="nucleotide sequence ID" value="NZ_CP062939.1"/>
</dbReference>
<evidence type="ECO:0000256" key="2">
    <source>
        <dbReference type="ARBA" id="ARBA00005417"/>
    </source>
</evidence>
<dbReference type="SUPFAM" id="SSF52540">
    <property type="entry name" value="P-loop containing nucleoside triphosphate hydrolases"/>
    <property type="match status" value="2"/>
</dbReference>
<evidence type="ECO:0000256" key="8">
    <source>
        <dbReference type="ARBA" id="ARBA00023136"/>
    </source>
</evidence>
<evidence type="ECO:0000313" key="11">
    <source>
        <dbReference type="EMBL" id="KFJ04200.1"/>
    </source>
</evidence>
<dbReference type="FunFam" id="3.40.50.300:FF:000224">
    <property type="entry name" value="Energy-coupling factor transporter ATP-binding protein EcfA"/>
    <property type="match status" value="2"/>
</dbReference>
<dbReference type="STRING" id="77635.BISU_1238"/>
<evidence type="ECO:0000256" key="9">
    <source>
        <dbReference type="SAM" id="MobiDB-lite"/>
    </source>
</evidence>
<dbReference type="OrthoDB" id="7757085at2"/>
<evidence type="ECO:0000256" key="7">
    <source>
        <dbReference type="ARBA" id="ARBA00022967"/>
    </source>
</evidence>
<feature type="region of interest" description="Disordered" evidence="9">
    <location>
        <begin position="355"/>
        <end position="376"/>
    </location>
</feature>
<evidence type="ECO:0000256" key="6">
    <source>
        <dbReference type="ARBA" id="ARBA00022840"/>
    </source>
</evidence>
<dbReference type="InterPro" id="IPR017871">
    <property type="entry name" value="ABC_transporter-like_CS"/>
</dbReference>
<evidence type="ECO:0000256" key="1">
    <source>
        <dbReference type="ARBA" id="ARBA00004236"/>
    </source>
</evidence>
<dbReference type="PANTHER" id="PTHR43553:SF24">
    <property type="entry name" value="ENERGY-COUPLING FACTOR TRANSPORTER ATP-BINDING PROTEIN ECFA1"/>
    <property type="match status" value="1"/>
</dbReference>
<dbReference type="SMART" id="SM00382">
    <property type="entry name" value="AAA"/>
    <property type="match status" value="2"/>
</dbReference>
<dbReference type="EMBL" id="JGZR01000005">
    <property type="protein sequence ID" value="KFJ04200.1"/>
    <property type="molecule type" value="Genomic_DNA"/>
</dbReference>
<dbReference type="EC" id="3.6.3.25" evidence="11"/>
<evidence type="ECO:0000259" key="10">
    <source>
        <dbReference type="PROSITE" id="PS50893"/>
    </source>
</evidence>
<dbReference type="CDD" id="cd03225">
    <property type="entry name" value="ABC_cobalt_CbiO_domain1"/>
    <property type="match status" value="2"/>
</dbReference>
<dbReference type="InterPro" id="IPR003439">
    <property type="entry name" value="ABC_transporter-like_ATP-bd"/>
</dbReference>
<protein>
    <submittedName>
        <fullName evidence="11">Cobalt ABC transporter</fullName>
        <ecNumber evidence="11">3.6.3.25</ecNumber>
    </submittedName>
</protein>
<dbReference type="Gene3D" id="3.40.50.300">
    <property type="entry name" value="P-loop containing nucleotide triphosphate hydrolases"/>
    <property type="match status" value="2"/>
</dbReference>
<keyword evidence="6" id="KW-0067">ATP-binding</keyword>
<dbReference type="PROSITE" id="PS50893">
    <property type="entry name" value="ABC_TRANSPORTER_2"/>
    <property type="match status" value="2"/>
</dbReference>